<evidence type="ECO:0000259" key="1">
    <source>
        <dbReference type="PROSITE" id="PS51186"/>
    </source>
</evidence>
<dbReference type="RefSeq" id="WP_210801359.1">
    <property type="nucleotide sequence ID" value="NZ_JAGQDE010000005.1"/>
</dbReference>
<dbReference type="GO" id="GO:0005737">
    <property type="term" value="C:cytoplasm"/>
    <property type="evidence" value="ECO:0007669"/>
    <property type="project" value="TreeGrafter"/>
</dbReference>
<evidence type="ECO:0000313" key="3">
    <source>
        <dbReference type="Proteomes" id="UP000678374"/>
    </source>
</evidence>
<dbReference type="InterPro" id="IPR016181">
    <property type="entry name" value="Acyl_CoA_acyltransferase"/>
</dbReference>
<name>A0A941BIR8_9BURK</name>
<protein>
    <submittedName>
        <fullName evidence="2">GNAT family N-acetyltransferase</fullName>
    </submittedName>
</protein>
<dbReference type="PANTHER" id="PTHR43441">
    <property type="entry name" value="RIBOSOMAL-PROTEIN-SERINE ACETYLTRANSFERASE"/>
    <property type="match status" value="1"/>
</dbReference>
<dbReference type="Pfam" id="PF13302">
    <property type="entry name" value="Acetyltransf_3"/>
    <property type="match status" value="1"/>
</dbReference>
<organism evidence="2 3">
    <name type="scientific">Ideonella aquatica</name>
    <dbReference type="NCBI Taxonomy" id="2824119"/>
    <lineage>
        <taxon>Bacteria</taxon>
        <taxon>Pseudomonadati</taxon>
        <taxon>Pseudomonadota</taxon>
        <taxon>Betaproteobacteria</taxon>
        <taxon>Burkholderiales</taxon>
        <taxon>Sphaerotilaceae</taxon>
        <taxon>Ideonella</taxon>
    </lineage>
</organism>
<proteinExistence type="predicted"/>
<accession>A0A941BIR8</accession>
<dbReference type="AlphaFoldDB" id="A0A941BIR8"/>
<keyword evidence="3" id="KW-1185">Reference proteome</keyword>
<evidence type="ECO:0000313" key="2">
    <source>
        <dbReference type="EMBL" id="MBQ0958842.1"/>
    </source>
</evidence>
<dbReference type="EMBL" id="JAGQDE010000005">
    <property type="protein sequence ID" value="MBQ0958842.1"/>
    <property type="molecule type" value="Genomic_DNA"/>
</dbReference>
<dbReference type="Gene3D" id="3.40.630.30">
    <property type="match status" value="1"/>
</dbReference>
<dbReference type="PANTHER" id="PTHR43441:SF11">
    <property type="entry name" value="RIBOSOMAL-PROTEIN-SERINE ACETYLTRANSFERASE"/>
    <property type="match status" value="1"/>
</dbReference>
<comment type="caution">
    <text evidence="2">The sequence shown here is derived from an EMBL/GenBank/DDBJ whole genome shotgun (WGS) entry which is preliminary data.</text>
</comment>
<dbReference type="GO" id="GO:1990189">
    <property type="term" value="F:protein N-terminal-serine acetyltransferase activity"/>
    <property type="evidence" value="ECO:0007669"/>
    <property type="project" value="TreeGrafter"/>
</dbReference>
<gene>
    <name evidence="2" type="ORF">KAK06_07710</name>
</gene>
<sequence>MSLPEWGPLLTPRLCVRPVTDTDLPALLAVNSDDEATRFLPYATWRSLDDAQAWLARMRGLEAAGDTRQLVIARREDDVAIGTALLFKHDEPNRRVDLGYVLGRTHWRQGLAREALTALIGHAVGPLGLRRIEAEVQPDNLASNALLQRLGFTLEGRLRQRYSGKAGRPVDIHLWGLLAQEWPDGGP</sequence>
<dbReference type="SUPFAM" id="SSF55729">
    <property type="entry name" value="Acyl-CoA N-acyltransferases (Nat)"/>
    <property type="match status" value="1"/>
</dbReference>
<feature type="domain" description="N-acetyltransferase" evidence="1">
    <location>
        <begin position="14"/>
        <end position="181"/>
    </location>
</feature>
<dbReference type="GO" id="GO:0008999">
    <property type="term" value="F:protein-N-terminal-alanine acetyltransferase activity"/>
    <property type="evidence" value="ECO:0007669"/>
    <property type="project" value="TreeGrafter"/>
</dbReference>
<dbReference type="InterPro" id="IPR000182">
    <property type="entry name" value="GNAT_dom"/>
</dbReference>
<dbReference type="PROSITE" id="PS51186">
    <property type="entry name" value="GNAT"/>
    <property type="match status" value="1"/>
</dbReference>
<dbReference type="InterPro" id="IPR051908">
    <property type="entry name" value="Ribosomal_N-acetyltransferase"/>
</dbReference>
<reference evidence="2" key="1">
    <citation type="submission" date="2021-04" db="EMBL/GenBank/DDBJ databases">
        <title>The genome sequence of Ideonella sp. 4Y11.</title>
        <authorList>
            <person name="Liu Y."/>
        </authorList>
    </citation>
    <scope>NUCLEOTIDE SEQUENCE</scope>
    <source>
        <strain evidence="2">4Y11</strain>
    </source>
</reference>
<dbReference type="Proteomes" id="UP000678374">
    <property type="component" value="Unassembled WGS sequence"/>
</dbReference>